<evidence type="ECO:0000313" key="9">
    <source>
        <dbReference type="Proteomes" id="UP000269276"/>
    </source>
</evidence>
<evidence type="ECO:0000259" key="7">
    <source>
        <dbReference type="PROSITE" id="PS51767"/>
    </source>
</evidence>
<reference evidence="8 9" key="1">
    <citation type="journal article" date="2018" name="BMC Genomics">
        <title>Genomic evidence for intraspecific hybridization in a clonal and extremely halotolerant yeast.</title>
        <authorList>
            <person name="Gostincar C."/>
            <person name="Stajich J.E."/>
            <person name="Zupancic J."/>
            <person name="Zalar P."/>
            <person name="Gunde-Cimerman N."/>
        </authorList>
    </citation>
    <scope>NUCLEOTIDE SEQUENCE [LARGE SCALE GENOMIC DNA]</scope>
    <source>
        <strain evidence="8 9">EXF-2682</strain>
    </source>
</reference>
<protein>
    <recommendedName>
        <fullName evidence="7">Peptidase A1 domain-containing protein</fullName>
    </recommendedName>
</protein>
<gene>
    <name evidence="8" type="ORF">D0863_12344</name>
</gene>
<dbReference type="InterPro" id="IPR001461">
    <property type="entry name" value="Aspartic_peptidase_A1"/>
</dbReference>
<keyword evidence="4" id="KW-0378">Hydrolase</keyword>
<dbReference type="InterPro" id="IPR021109">
    <property type="entry name" value="Peptidase_aspartic_dom_sf"/>
</dbReference>
<dbReference type="InterPro" id="IPR033121">
    <property type="entry name" value="PEPTIDASE_A1"/>
</dbReference>
<keyword evidence="2" id="KW-0645">Protease</keyword>
<organism evidence="8 9">
    <name type="scientific">Hortaea werneckii</name>
    <name type="common">Black yeast</name>
    <name type="synonym">Cladosporium werneckii</name>
    <dbReference type="NCBI Taxonomy" id="91943"/>
    <lineage>
        <taxon>Eukaryota</taxon>
        <taxon>Fungi</taxon>
        <taxon>Dikarya</taxon>
        <taxon>Ascomycota</taxon>
        <taxon>Pezizomycotina</taxon>
        <taxon>Dothideomycetes</taxon>
        <taxon>Dothideomycetidae</taxon>
        <taxon>Mycosphaerellales</taxon>
        <taxon>Teratosphaeriaceae</taxon>
        <taxon>Hortaea</taxon>
    </lineage>
</organism>
<dbReference type="OrthoDB" id="2747330at2759"/>
<evidence type="ECO:0000256" key="1">
    <source>
        <dbReference type="ARBA" id="ARBA00007447"/>
    </source>
</evidence>
<evidence type="ECO:0000256" key="4">
    <source>
        <dbReference type="ARBA" id="ARBA00022801"/>
    </source>
</evidence>
<evidence type="ECO:0000256" key="3">
    <source>
        <dbReference type="ARBA" id="ARBA00022750"/>
    </source>
</evidence>
<dbReference type="CDD" id="cd06097">
    <property type="entry name" value="Aspergillopepsin_like"/>
    <property type="match status" value="1"/>
</dbReference>
<dbReference type="Gene3D" id="2.40.70.10">
    <property type="entry name" value="Acid Proteases"/>
    <property type="match status" value="2"/>
</dbReference>
<comment type="caution">
    <text evidence="8">The sequence shown here is derived from an EMBL/GenBank/DDBJ whole genome shotgun (WGS) entry which is preliminary data.</text>
</comment>
<feature type="region of interest" description="Disordered" evidence="6">
    <location>
        <begin position="148"/>
        <end position="170"/>
    </location>
</feature>
<feature type="active site" evidence="5">
    <location>
        <position position="327"/>
    </location>
</feature>
<comment type="similarity">
    <text evidence="1">Belongs to the peptidase A1 family.</text>
</comment>
<dbReference type="EMBL" id="QWIP01000631">
    <property type="protein sequence ID" value="RMY58211.1"/>
    <property type="molecule type" value="Genomic_DNA"/>
</dbReference>
<sequence length="458" mass="48884">MTYCLSNTIVAQNIAKMAPGLARATLIRNPHYQRNGLKSYVHALKKWNIGPTVEGPYAMVAQVQQSGAQAILRKFGRKIGGKAHVKGHTLAKKDATSGQTGEVPAEDVESNALYLAEVSIGTPPQKLDLDFDTGSADLWVWSSKLPERTQQATSSDGQKHNIFSPSKSSTYQQTNSTWQIQYGDGSTASGTVGTDTLHVGGIDVENQAIELADTLSSQFQQGPGDGLLGLAFGSINTVQPQPVKTPVENMISQQDIKKGQELFTCWLGDTTEDSFYTFGYIDQDALGGKEPTYTPIDNSQGFWMFDSTTAKVGDQTVDLRGNKAIADTGTTLALVSDELCQAVYSAIPGAKVNNRQQGYVFPSNTDLSQLPAIQVAVGNTLFQINPEDLGFQDLGDGTTYGGIQSRGDNPFDILGDVFLRSVYAIFDQGGADDNAPRFGCVQRASNPQAGGTGAGSSA</sequence>
<evidence type="ECO:0000313" key="8">
    <source>
        <dbReference type="EMBL" id="RMY58211.1"/>
    </source>
</evidence>
<dbReference type="PRINTS" id="PR00792">
    <property type="entry name" value="PEPSIN"/>
</dbReference>
<dbReference type="GO" id="GO:0006508">
    <property type="term" value="P:proteolysis"/>
    <property type="evidence" value="ECO:0007669"/>
    <property type="project" value="UniProtKB-KW"/>
</dbReference>
<evidence type="ECO:0000256" key="2">
    <source>
        <dbReference type="ARBA" id="ARBA00022670"/>
    </source>
</evidence>
<dbReference type="PANTHER" id="PTHR47966">
    <property type="entry name" value="BETA-SITE APP-CLEAVING ENZYME, ISOFORM A-RELATED"/>
    <property type="match status" value="1"/>
</dbReference>
<evidence type="ECO:0000256" key="6">
    <source>
        <dbReference type="SAM" id="MobiDB-lite"/>
    </source>
</evidence>
<feature type="domain" description="Peptidase A1" evidence="7">
    <location>
        <begin position="114"/>
        <end position="439"/>
    </location>
</feature>
<dbReference type="GO" id="GO:0004190">
    <property type="term" value="F:aspartic-type endopeptidase activity"/>
    <property type="evidence" value="ECO:0007669"/>
    <property type="project" value="UniProtKB-KW"/>
</dbReference>
<proteinExistence type="inferred from homology"/>
<dbReference type="FunFam" id="2.40.70.10:FF:000008">
    <property type="entry name" value="Cathepsin D"/>
    <property type="match status" value="1"/>
</dbReference>
<dbReference type="SUPFAM" id="SSF50630">
    <property type="entry name" value="Acid proteases"/>
    <property type="match status" value="1"/>
</dbReference>
<dbReference type="InterPro" id="IPR034163">
    <property type="entry name" value="Aspergillopepsin-like_cat_dom"/>
</dbReference>
<accession>A0A3M7D1N1</accession>
<keyword evidence="3" id="KW-0064">Aspartyl protease</keyword>
<dbReference type="VEuPathDB" id="FungiDB:BTJ68_11321"/>
<dbReference type="Pfam" id="PF00026">
    <property type="entry name" value="Asp"/>
    <property type="match status" value="1"/>
</dbReference>
<dbReference type="PANTHER" id="PTHR47966:SF1">
    <property type="entry name" value="ASPARTYL PROTEINASE"/>
    <property type="match status" value="1"/>
</dbReference>
<dbReference type="AlphaFoldDB" id="A0A3M7D1N1"/>
<dbReference type="PROSITE" id="PS51767">
    <property type="entry name" value="PEPTIDASE_A1"/>
    <property type="match status" value="1"/>
</dbReference>
<evidence type="ECO:0000256" key="5">
    <source>
        <dbReference type="PIRSR" id="PIRSR601461-1"/>
    </source>
</evidence>
<dbReference type="Proteomes" id="UP000269276">
    <property type="component" value="Unassembled WGS sequence"/>
</dbReference>
<feature type="active site" evidence="5">
    <location>
        <position position="132"/>
    </location>
</feature>
<name>A0A3M7D1N1_HORWE</name>